<sequence length="108" mass="12160">MGKRKSRSKPAPKKIMDKLDTCFTCPFCNNTSGVECFINMKNLVGEASCRICSEKYSTVATALTEPIDIYSEWIDECARVNGVEDEEAEKNVHSSRTRRRIDGVISTF</sequence>
<evidence type="ECO:0000256" key="1">
    <source>
        <dbReference type="ARBA" id="ARBA00003357"/>
    </source>
</evidence>
<evidence type="ECO:0000256" key="9">
    <source>
        <dbReference type="ARBA" id="ARBA00023163"/>
    </source>
</evidence>
<dbReference type="SUPFAM" id="SSF57783">
    <property type="entry name" value="Zinc beta-ribbon"/>
    <property type="match status" value="1"/>
</dbReference>
<dbReference type="GO" id="GO:0003746">
    <property type="term" value="F:translation elongation factor activity"/>
    <property type="evidence" value="ECO:0007669"/>
    <property type="project" value="UniProtKB-KW"/>
</dbReference>
<dbReference type="GO" id="GO:0008270">
    <property type="term" value="F:zinc ion binding"/>
    <property type="evidence" value="ECO:0007669"/>
    <property type="project" value="UniProtKB-KW"/>
</dbReference>
<reference evidence="13" key="2">
    <citation type="submission" date="2025-04" db="UniProtKB">
        <authorList>
            <consortium name="RefSeq"/>
        </authorList>
    </citation>
    <scope>IDENTIFICATION</scope>
    <source>
        <tissue evidence="14">Leaf</tissue>
    </source>
</reference>
<dbReference type="OrthoDB" id="445983at2759"/>
<keyword evidence="7 11" id="KW-0862">Zinc</keyword>
<keyword evidence="13 14" id="KW-0648">Protein biosynthesis</keyword>
<dbReference type="RefSeq" id="XP_056683344.1">
    <property type="nucleotide sequence ID" value="XM_056827366.1"/>
</dbReference>
<dbReference type="Pfam" id="PF05129">
    <property type="entry name" value="Zn_ribbon_Elf1"/>
    <property type="match status" value="1"/>
</dbReference>
<comment type="similarity">
    <text evidence="3 11">Belongs to the ELOF1 family.</text>
</comment>
<dbReference type="PANTHER" id="PTHR20934:SF7">
    <property type="entry name" value="TRANSCRIPTION ELONGATION FACTOR 1 HOMOLOG"/>
    <property type="match status" value="1"/>
</dbReference>
<dbReference type="RefSeq" id="XP_021860457.1">
    <property type="nucleotide sequence ID" value="XM_022004765.1"/>
</dbReference>
<dbReference type="GO" id="GO:0000993">
    <property type="term" value="F:RNA polymerase II complex binding"/>
    <property type="evidence" value="ECO:0000318"/>
    <property type="project" value="GO_Central"/>
</dbReference>
<keyword evidence="9 11" id="KW-0804">Transcription</keyword>
<protein>
    <recommendedName>
        <fullName evidence="4 11">Transcription elongation factor 1 homolog</fullName>
    </recommendedName>
</protein>
<evidence type="ECO:0000256" key="2">
    <source>
        <dbReference type="ARBA" id="ARBA00004123"/>
    </source>
</evidence>
<evidence type="ECO:0000256" key="5">
    <source>
        <dbReference type="ARBA" id="ARBA00022723"/>
    </source>
</evidence>
<dbReference type="InterPro" id="IPR038567">
    <property type="entry name" value="T_Elf1_sf"/>
</dbReference>
<accession>A0A9R0J316</accession>
<reference evidence="12" key="1">
    <citation type="journal article" date="2021" name="Nat. Commun.">
        <title>Genomic analyses provide insights into spinach domestication and the genetic basis of agronomic traits.</title>
        <authorList>
            <person name="Cai X."/>
            <person name="Sun X."/>
            <person name="Xu C."/>
            <person name="Sun H."/>
            <person name="Wang X."/>
            <person name="Ge C."/>
            <person name="Zhang Z."/>
            <person name="Wang Q."/>
            <person name="Fei Z."/>
            <person name="Jiao C."/>
            <person name="Wang Q."/>
        </authorList>
    </citation>
    <scope>NUCLEOTIDE SEQUENCE [LARGE SCALE GENOMIC DNA]</scope>
    <source>
        <strain evidence="12">cv. Varoflay</strain>
    </source>
</reference>
<keyword evidence="8 11" id="KW-0805">Transcription regulation</keyword>
<evidence type="ECO:0000313" key="13">
    <source>
        <dbReference type="RefSeq" id="XP_021860457.1"/>
    </source>
</evidence>
<dbReference type="GeneID" id="110799498"/>
<dbReference type="AlphaFoldDB" id="A0A9R0J316"/>
<keyword evidence="13 14" id="KW-0251">Elongation factor</keyword>
<comment type="subcellular location">
    <subcellularLocation>
        <location evidence="2 11">Nucleus</location>
    </subcellularLocation>
</comment>
<dbReference type="Proteomes" id="UP000813463">
    <property type="component" value="Chromosome 4"/>
</dbReference>
<dbReference type="GO" id="GO:0008023">
    <property type="term" value="C:transcription elongation factor complex"/>
    <property type="evidence" value="ECO:0000318"/>
    <property type="project" value="GO_Central"/>
</dbReference>
<evidence type="ECO:0000256" key="10">
    <source>
        <dbReference type="ARBA" id="ARBA00023242"/>
    </source>
</evidence>
<dbReference type="KEGG" id="soe:110799498"/>
<evidence type="ECO:0000313" key="12">
    <source>
        <dbReference type="Proteomes" id="UP000813463"/>
    </source>
</evidence>
<evidence type="ECO:0000313" key="14">
    <source>
        <dbReference type="RefSeq" id="XP_056683344.1"/>
    </source>
</evidence>
<dbReference type="Gene3D" id="2.20.25.190">
    <property type="match status" value="1"/>
</dbReference>
<evidence type="ECO:0000256" key="6">
    <source>
        <dbReference type="ARBA" id="ARBA00022771"/>
    </source>
</evidence>
<dbReference type="PANTHER" id="PTHR20934">
    <property type="entry name" value="TRANSCRIPTION ELONGATION FACTOR 1 HOMOLOG"/>
    <property type="match status" value="1"/>
</dbReference>
<keyword evidence="12" id="KW-1185">Reference proteome</keyword>
<proteinExistence type="inferred from homology"/>
<dbReference type="FunFam" id="2.20.25.190:FF:000001">
    <property type="entry name" value="Transcription elongation factor 1 homolog"/>
    <property type="match status" value="1"/>
</dbReference>
<comment type="function">
    <text evidence="1 11">Transcription elongation factor implicated in the maintenance of proper chromatin structure in actively transcribed regions.</text>
</comment>
<gene>
    <name evidence="13 14" type="primary">LOC110799498</name>
</gene>
<keyword evidence="6 11" id="KW-0863">Zinc-finger</keyword>
<organism evidence="12 13">
    <name type="scientific">Spinacia oleracea</name>
    <name type="common">Spinach</name>
    <dbReference type="NCBI Taxonomy" id="3562"/>
    <lineage>
        <taxon>Eukaryota</taxon>
        <taxon>Viridiplantae</taxon>
        <taxon>Streptophyta</taxon>
        <taxon>Embryophyta</taxon>
        <taxon>Tracheophyta</taxon>
        <taxon>Spermatophyta</taxon>
        <taxon>Magnoliopsida</taxon>
        <taxon>eudicotyledons</taxon>
        <taxon>Gunneridae</taxon>
        <taxon>Pentapetalae</taxon>
        <taxon>Caryophyllales</taxon>
        <taxon>Chenopodiaceae</taxon>
        <taxon>Chenopodioideae</taxon>
        <taxon>Anserineae</taxon>
        <taxon>Spinacia</taxon>
    </lineage>
</organism>
<evidence type="ECO:0000256" key="11">
    <source>
        <dbReference type="RuleBase" id="RU364033"/>
    </source>
</evidence>
<dbReference type="InterPro" id="IPR007808">
    <property type="entry name" value="Elf1"/>
</dbReference>
<dbReference type="GO" id="GO:0006368">
    <property type="term" value="P:transcription elongation by RNA polymerase II"/>
    <property type="evidence" value="ECO:0000318"/>
    <property type="project" value="GO_Central"/>
</dbReference>
<keyword evidence="10 11" id="KW-0539">Nucleus</keyword>
<evidence type="ECO:0000256" key="7">
    <source>
        <dbReference type="ARBA" id="ARBA00022833"/>
    </source>
</evidence>
<evidence type="ECO:0000256" key="8">
    <source>
        <dbReference type="ARBA" id="ARBA00023015"/>
    </source>
</evidence>
<evidence type="ECO:0000256" key="3">
    <source>
        <dbReference type="ARBA" id="ARBA00009730"/>
    </source>
</evidence>
<name>A0A9R0J316_SPIOL</name>
<keyword evidence="5 11" id="KW-0479">Metal-binding</keyword>
<evidence type="ECO:0000256" key="4">
    <source>
        <dbReference type="ARBA" id="ARBA00014973"/>
    </source>
</evidence>